<evidence type="ECO:0000256" key="1">
    <source>
        <dbReference type="SAM" id="MobiDB-lite"/>
    </source>
</evidence>
<dbReference type="Proteomes" id="UP000053236">
    <property type="component" value="Unassembled WGS sequence"/>
</dbReference>
<feature type="region of interest" description="Disordered" evidence="1">
    <location>
        <begin position="62"/>
        <end position="81"/>
    </location>
</feature>
<organism evidence="3">
    <name type="scientific">Phytophthora nicotianae</name>
    <name type="common">Potato buckeye rot agent</name>
    <name type="synonym">Phytophthora parasitica</name>
    <dbReference type="NCBI Taxonomy" id="4792"/>
    <lineage>
        <taxon>Eukaryota</taxon>
        <taxon>Sar</taxon>
        <taxon>Stramenopiles</taxon>
        <taxon>Oomycota</taxon>
        <taxon>Peronosporomycetes</taxon>
        <taxon>Peronosporales</taxon>
        <taxon>Peronosporaceae</taxon>
        <taxon>Phytophthora</taxon>
    </lineage>
</organism>
<dbReference type="AlphaFoldDB" id="W2IDS9"/>
<protein>
    <submittedName>
        <fullName evidence="3">Uncharacterized protein</fullName>
    </submittedName>
</protein>
<name>W2IDS9_PHYNI</name>
<dbReference type="Proteomes" id="UP000053864">
    <property type="component" value="Unassembled WGS sequence"/>
</dbReference>
<evidence type="ECO:0000313" key="2">
    <source>
        <dbReference type="EMBL" id="ETK78201.1"/>
    </source>
</evidence>
<reference evidence="3" key="2">
    <citation type="submission" date="2013-11" db="EMBL/GenBank/DDBJ databases">
        <title>The Genome Sequence of Phytophthora parasitica CJ05E6.</title>
        <authorList>
            <consortium name="The Broad Institute Genomics Platform"/>
            <person name="Russ C."/>
            <person name="Tyler B."/>
            <person name="Panabieres F."/>
            <person name="Shan W."/>
            <person name="Tripathy S."/>
            <person name="Grunwald N."/>
            <person name="Machado M."/>
            <person name="Johnson C.S."/>
            <person name="Arredondo F."/>
            <person name="Hong C."/>
            <person name="Coffey M."/>
            <person name="Young S.K."/>
            <person name="Zeng Q."/>
            <person name="Gargeya S."/>
            <person name="Fitzgerald M."/>
            <person name="Abouelleil A."/>
            <person name="Alvarado L."/>
            <person name="Chapman S.B."/>
            <person name="Gainer-Dewar J."/>
            <person name="Goldberg J."/>
            <person name="Griggs A."/>
            <person name="Gujja S."/>
            <person name="Hansen M."/>
            <person name="Howarth C."/>
            <person name="Imamovic A."/>
            <person name="Ireland A."/>
            <person name="Larimer J."/>
            <person name="McCowan C."/>
            <person name="Murphy C."/>
            <person name="Pearson M."/>
            <person name="Poon T.W."/>
            <person name="Priest M."/>
            <person name="Roberts A."/>
            <person name="Saif S."/>
            <person name="Shea T."/>
            <person name="Sykes S."/>
            <person name="Wortman J."/>
            <person name="Nusbaum C."/>
            <person name="Birren B."/>
        </authorList>
    </citation>
    <scope>NUCLEOTIDE SEQUENCE [LARGE SCALE GENOMIC DNA]</scope>
    <source>
        <strain evidence="3">CJ05E6</strain>
    </source>
</reference>
<evidence type="ECO:0000313" key="3">
    <source>
        <dbReference type="EMBL" id="ETL31642.1"/>
    </source>
</evidence>
<sequence length="81" mass="9001">QKPSKSKGSKKKEQQQQQSSKTGGSDQQQIQQGQQWGGWMPYQGGSDPSFGSQSRRLAVDTRNLENEWKQTTGNFGVGKLD</sequence>
<feature type="region of interest" description="Disordered" evidence="1">
    <location>
        <begin position="1"/>
        <end position="57"/>
    </location>
</feature>
<feature type="compositionally biased region" description="Low complexity" evidence="1">
    <location>
        <begin position="15"/>
        <end position="45"/>
    </location>
</feature>
<gene>
    <name evidence="2" type="ORF">L915_15714</name>
    <name evidence="3" type="ORF">L916_15605</name>
</gene>
<proteinExistence type="predicted"/>
<dbReference type="EMBL" id="KI675021">
    <property type="protein sequence ID" value="ETL31642.1"/>
    <property type="molecule type" value="Genomic_DNA"/>
</dbReference>
<accession>W2IDS9</accession>
<reference evidence="2" key="1">
    <citation type="submission" date="2013-11" db="EMBL/GenBank/DDBJ databases">
        <title>The Genome Sequence of Phytophthora parasitica CJ02B3.</title>
        <authorList>
            <consortium name="The Broad Institute Genomics Platform"/>
            <person name="Russ C."/>
            <person name="Tyler B."/>
            <person name="Panabieres F."/>
            <person name="Shan W."/>
            <person name="Tripathy S."/>
            <person name="Grunwald N."/>
            <person name="Machado M."/>
            <person name="Johnson C.S."/>
            <person name="Arredondo F."/>
            <person name="Hong C."/>
            <person name="Coffey M."/>
            <person name="Young S.K."/>
            <person name="Zeng Q."/>
            <person name="Gargeya S."/>
            <person name="Fitzgerald M."/>
            <person name="Abouelleil A."/>
            <person name="Alvarado L."/>
            <person name="Chapman S.B."/>
            <person name="Gainer-Dewar J."/>
            <person name="Goldberg J."/>
            <person name="Griggs A."/>
            <person name="Gujja S."/>
            <person name="Hansen M."/>
            <person name="Howarth C."/>
            <person name="Imamovic A."/>
            <person name="Ireland A."/>
            <person name="Larimer J."/>
            <person name="McCowan C."/>
            <person name="Murphy C."/>
            <person name="Pearson M."/>
            <person name="Poon T.W."/>
            <person name="Priest M."/>
            <person name="Roberts A."/>
            <person name="Saif S."/>
            <person name="Shea T."/>
            <person name="Sykes S."/>
            <person name="Wortman J."/>
            <person name="Nusbaum C."/>
            <person name="Birren B."/>
        </authorList>
    </citation>
    <scope>NUCLEOTIDE SEQUENCE [LARGE SCALE GENOMIC DNA]</scope>
    <source>
        <strain evidence="2">CJ02B3</strain>
    </source>
</reference>
<dbReference type="EMBL" id="KI688259">
    <property type="protein sequence ID" value="ETK78201.1"/>
    <property type="molecule type" value="Genomic_DNA"/>
</dbReference>
<feature type="non-terminal residue" evidence="3">
    <location>
        <position position="1"/>
    </location>
</feature>
<feature type="compositionally biased region" description="Basic residues" evidence="1">
    <location>
        <begin position="1"/>
        <end position="10"/>
    </location>
</feature>